<feature type="region of interest" description="Disordered" evidence="1">
    <location>
        <begin position="102"/>
        <end position="124"/>
    </location>
</feature>
<dbReference type="Proteomes" id="UP000503540">
    <property type="component" value="Chromosome"/>
</dbReference>
<keyword evidence="2" id="KW-1133">Transmembrane helix</keyword>
<evidence type="ECO:0000256" key="2">
    <source>
        <dbReference type="SAM" id="Phobius"/>
    </source>
</evidence>
<reference evidence="3 4" key="1">
    <citation type="journal article" date="2019" name="ACS Chem. Biol.">
        <title>Identification and Mobilization of a Cryptic Antibiotic Biosynthesis Gene Locus from a Human-Pathogenic Nocardia Isolate.</title>
        <authorList>
            <person name="Herisse M."/>
            <person name="Ishida K."/>
            <person name="Porter J.L."/>
            <person name="Howden B."/>
            <person name="Hertweck C."/>
            <person name="Stinear T.P."/>
            <person name="Pidot S.J."/>
        </authorList>
    </citation>
    <scope>NUCLEOTIDE SEQUENCE [LARGE SCALE GENOMIC DNA]</scope>
    <source>
        <strain evidence="3 4">AUSMDU00012717</strain>
    </source>
</reference>
<evidence type="ECO:0000313" key="3">
    <source>
        <dbReference type="EMBL" id="QIS09835.1"/>
    </source>
</evidence>
<dbReference type="KEGG" id="nah:F5544_09675"/>
<sequence length="142" mass="15123">MTSTQGPLDGFLTALDLERVAATELRHLADADTQGSRVSDLTDLSEDLDVRWTQIESRRARDGAVRTRRRLALTVVSVCVVTGVVAIVVFLHDTDRIGAPIRPPMATDLNSSGQGPAAQAGRQTMTTTVVDGGVLITGINAR</sequence>
<keyword evidence="2" id="KW-0812">Transmembrane</keyword>
<dbReference type="AlphaFoldDB" id="A0A6G9Y990"/>
<dbReference type="RefSeq" id="WP_167472887.1">
    <property type="nucleotide sequence ID" value="NZ_CP046172.1"/>
</dbReference>
<protein>
    <submittedName>
        <fullName evidence="3">Uncharacterized protein</fullName>
    </submittedName>
</protein>
<gene>
    <name evidence="3" type="ORF">F5544_09675</name>
</gene>
<accession>A0A6G9Y990</accession>
<organism evidence="3 4">
    <name type="scientific">Nocardia arthritidis</name>
    <dbReference type="NCBI Taxonomy" id="228602"/>
    <lineage>
        <taxon>Bacteria</taxon>
        <taxon>Bacillati</taxon>
        <taxon>Actinomycetota</taxon>
        <taxon>Actinomycetes</taxon>
        <taxon>Mycobacteriales</taxon>
        <taxon>Nocardiaceae</taxon>
        <taxon>Nocardia</taxon>
    </lineage>
</organism>
<feature type="transmembrane region" description="Helical" evidence="2">
    <location>
        <begin position="71"/>
        <end position="91"/>
    </location>
</feature>
<proteinExistence type="predicted"/>
<name>A0A6G9Y990_9NOCA</name>
<keyword evidence="2" id="KW-0472">Membrane</keyword>
<evidence type="ECO:0000256" key="1">
    <source>
        <dbReference type="SAM" id="MobiDB-lite"/>
    </source>
</evidence>
<dbReference type="EMBL" id="CP046172">
    <property type="protein sequence ID" value="QIS09835.1"/>
    <property type="molecule type" value="Genomic_DNA"/>
</dbReference>
<evidence type="ECO:0000313" key="4">
    <source>
        <dbReference type="Proteomes" id="UP000503540"/>
    </source>
</evidence>
<keyword evidence="4" id="KW-1185">Reference proteome</keyword>